<keyword evidence="5" id="KW-0862">Zinc</keyword>
<evidence type="ECO:0000256" key="3">
    <source>
        <dbReference type="ARBA" id="ARBA00022737"/>
    </source>
</evidence>
<dbReference type="PANTHER" id="PTHR26374">
    <property type="entry name" value="ZINC FINGER PROTEIN ZAT5"/>
    <property type="match status" value="1"/>
</dbReference>
<evidence type="ECO:0000256" key="9">
    <source>
        <dbReference type="PROSITE-ProRule" id="PRU00042"/>
    </source>
</evidence>
<proteinExistence type="predicted"/>
<evidence type="ECO:0000256" key="8">
    <source>
        <dbReference type="ARBA" id="ARBA00023242"/>
    </source>
</evidence>
<keyword evidence="4 9" id="KW-0863">Zinc-finger</keyword>
<keyword evidence="7" id="KW-0804">Transcription</keyword>
<dbReference type="Gene3D" id="3.30.160.60">
    <property type="entry name" value="Classic Zinc Finger"/>
    <property type="match status" value="1"/>
</dbReference>
<evidence type="ECO:0000256" key="4">
    <source>
        <dbReference type="ARBA" id="ARBA00022771"/>
    </source>
</evidence>
<evidence type="ECO:0000313" key="13">
    <source>
        <dbReference type="EMBL" id="BAF36285.1"/>
    </source>
</evidence>
<evidence type="ECO:0000259" key="11">
    <source>
        <dbReference type="PROSITE" id="PS50157"/>
    </source>
</evidence>
<protein>
    <submittedName>
        <fullName evidence="12">Putative zinc finger protein</fullName>
    </submittedName>
</protein>
<dbReference type="GO" id="GO:0008270">
    <property type="term" value="F:zinc ion binding"/>
    <property type="evidence" value="ECO:0007669"/>
    <property type="project" value="UniProtKB-KW"/>
</dbReference>
<evidence type="ECO:0000256" key="10">
    <source>
        <dbReference type="SAM" id="MobiDB-lite"/>
    </source>
</evidence>
<keyword evidence="3" id="KW-0677">Repeat</keyword>
<dbReference type="PANTHER" id="PTHR26374:SF466">
    <property type="entry name" value="OS09G0122000 PROTEIN"/>
    <property type="match status" value="1"/>
</dbReference>
<feature type="domain" description="C2H2-type" evidence="11">
    <location>
        <begin position="63"/>
        <end position="90"/>
    </location>
</feature>
<accession>Q6JJ64</accession>
<reference evidence="12" key="1">
    <citation type="journal article" date="2004" name="Breed. Sci.">
        <title>Molecular Characterization of a 313-kb Genomic Region Containing the Self-incompatibility Locus of Ipomoea trifida, a Diploid Relative of Sweet Potato.</title>
        <authorList>
            <person name="Tomita R.N."/>
            <person name="Suzuki G."/>
            <person name="Yoshida K."/>
            <person name="Yano Y."/>
            <person name="Tsuchiya T."/>
            <person name="Kakeda K."/>
            <person name="Mukai Y."/>
            <person name="Kowyama Y."/>
        </authorList>
    </citation>
    <scope>NUCLEOTIDE SEQUENCE</scope>
</reference>
<dbReference type="EMBL" id="AB263748">
    <property type="protein sequence ID" value="BAF36285.1"/>
    <property type="molecule type" value="Genomic_DNA"/>
</dbReference>
<dbReference type="InterPro" id="IPR013087">
    <property type="entry name" value="Znf_C2H2_type"/>
</dbReference>
<dbReference type="InterPro" id="IPR036236">
    <property type="entry name" value="Znf_C2H2_sf"/>
</dbReference>
<evidence type="ECO:0000256" key="6">
    <source>
        <dbReference type="ARBA" id="ARBA00023015"/>
    </source>
</evidence>
<feature type="region of interest" description="Disordered" evidence="10">
    <location>
        <begin position="164"/>
        <end position="196"/>
    </location>
</feature>
<name>Q6JJ64_IPOTF</name>
<dbReference type="SUPFAM" id="SSF57667">
    <property type="entry name" value="beta-beta-alpha zinc fingers"/>
    <property type="match status" value="1"/>
</dbReference>
<feature type="region of interest" description="Disordered" evidence="10">
    <location>
        <begin position="103"/>
        <end position="125"/>
    </location>
</feature>
<dbReference type="PROSITE" id="PS50157">
    <property type="entry name" value="ZINC_FINGER_C2H2_2"/>
    <property type="match status" value="2"/>
</dbReference>
<evidence type="ECO:0000313" key="12">
    <source>
        <dbReference type="EMBL" id="AAS79571.1"/>
    </source>
</evidence>
<dbReference type="AlphaFoldDB" id="Q6JJ64"/>
<evidence type="ECO:0000256" key="5">
    <source>
        <dbReference type="ARBA" id="ARBA00022833"/>
    </source>
</evidence>
<evidence type="ECO:0000256" key="2">
    <source>
        <dbReference type="ARBA" id="ARBA00022723"/>
    </source>
</evidence>
<comment type="subcellular location">
    <subcellularLocation>
        <location evidence="1">Nucleus</location>
    </subcellularLocation>
</comment>
<keyword evidence="2" id="KW-0479">Metal-binding</keyword>
<reference evidence="13" key="2">
    <citation type="journal article" date="2007" name="Sex. Plant Reprod.">
        <title>Physical size of the S locus region defined by genetic recombination and genome sequencing in Ipomoea trifida, Convolvulaceae.</title>
        <authorList>
            <person name="Rahman M.H."/>
            <person name="Tsuchiya T."/>
            <person name="Suwabe K."/>
            <person name="Kohori J."/>
            <person name="Tomita R.N."/>
            <person name="Kagaya Y."/>
            <person name="Kobayashi I."/>
            <person name="Kakeda K."/>
            <person name="Kowyama Y."/>
        </authorList>
    </citation>
    <scope>NUCLEOTIDE SEQUENCE</scope>
</reference>
<keyword evidence="6" id="KW-0805">Transcription regulation</keyword>
<organism evidence="12">
    <name type="scientific">Ipomoea trifida</name>
    <name type="common">Morning glory</name>
    <dbReference type="NCBI Taxonomy" id="35884"/>
    <lineage>
        <taxon>Eukaryota</taxon>
        <taxon>Viridiplantae</taxon>
        <taxon>Streptophyta</taxon>
        <taxon>Embryophyta</taxon>
        <taxon>Tracheophyta</taxon>
        <taxon>Spermatophyta</taxon>
        <taxon>Magnoliopsida</taxon>
        <taxon>eudicotyledons</taxon>
        <taxon>Gunneridae</taxon>
        <taxon>Pentapetalae</taxon>
        <taxon>asterids</taxon>
        <taxon>lamiids</taxon>
        <taxon>Solanales</taxon>
        <taxon>Convolvulaceae</taxon>
        <taxon>Ipomoeeae</taxon>
        <taxon>Ipomoea</taxon>
    </lineage>
</organism>
<sequence>MEFSQEISYVQSPTCSAEEDEDMAANCLILLAQGGCRVKQVAAAAGKISSRKFSEMAGGAGVYECKTCNRSFPSFQALGGHRASHKKPKLMDHHEQHHYDHYHYELKKQSPPPPQAPLSAAQSSGGSSKLAKIHECSICRAEFSSGQALGGHMRRHRPPAPINTAAAAKASVSNSNEEEATESSYGEGENPRGALYSLDLNLPAPQEEEEGCNKFEFSGKQQQSLVFSVPALVDCHY</sequence>
<dbReference type="EMBL" id="AH013750">
    <property type="protein sequence ID" value="AAS79571.1"/>
    <property type="molecule type" value="Genomic_DNA"/>
</dbReference>
<dbReference type="Pfam" id="PF13912">
    <property type="entry name" value="zf-C2H2_6"/>
    <property type="match status" value="2"/>
</dbReference>
<dbReference type="SMART" id="SM00355">
    <property type="entry name" value="ZnF_C2H2"/>
    <property type="match status" value="2"/>
</dbReference>
<dbReference type="GO" id="GO:0005634">
    <property type="term" value="C:nucleus"/>
    <property type="evidence" value="ECO:0007669"/>
    <property type="project" value="UniProtKB-SubCell"/>
</dbReference>
<feature type="domain" description="C2H2-type" evidence="11">
    <location>
        <begin position="134"/>
        <end position="161"/>
    </location>
</feature>
<feature type="compositionally biased region" description="Low complexity" evidence="10">
    <location>
        <begin position="164"/>
        <end position="175"/>
    </location>
</feature>
<dbReference type="PROSITE" id="PS00028">
    <property type="entry name" value="ZINC_FINGER_C2H2_1"/>
    <property type="match status" value="2"/>
</dbReference>
<evidence type="ECO:0000256" key="7">
    <source>
        <dbReference type="ARBA" id="ARBA00023163"/>
    </source>
</evidence>
<evidence type="ECO:0000256" key="1">
    <source>
        <dbReference type="ARBA" id="ARBA00004123"/>
    </source>
</evidence>
<keyword evidence="8" id="KW-0539">Nucleus</keyword>